<protein>
    <recommendedName>
        <fullName evidence="1">MULE transposase domain-containing protein</fullName>
    </recommendedName>
</protein>
<dbReference type="PANTHER" id="PTHR48142">
    <property type="entry name" value="PIGMENTOSA GTPASE REGULATOR-LIKE PROTEIN, PUTATIVE-RELATED"/>
    <property type="match status" value="1"/>
</dbReference>
<name>W2ZYT8_PHYNI</name>
<dbReference type="EMBL" id="ANIY01000614">
    <property type="protein sequence ID" value="ETP52175.1"/>
    <property type="molecule type" value="Genomic_DNA"/>
</dbReference>
<feature type="domain" description="MULE transposase" evidence="1">
    <location>
        <begin position="185"/>
        <end position="265"/>
    </location>
</feature>
<accession>W2ZYT8</accession>
<sequence length="362" mass="41796">MHKMRYRLLECSSEACSETSTTKCPCRGKVITCLDTTCVCVYEYNEHLSAADDPKKKKFTKAQKDFCRELADQHLRPMRIRLALSRKFETSLMDLPPLTTVQNFVNYYSRTYLENYDRLKELKMWIYTHAYNGSEQMTQPFAFGWEYDSDGKLVVGNGSDESPFIVGLTTKALMLRMMLPPEYFVLHVDGTYKTNYVDYTVVVLGVSDRSRGFHLVALFIVSQETQSVFEAVLLALRRLYFWIAGKELVVQYAMDDGDKAQYAVLRKWMEDSRLLAFSQYMSAQWLYGPFSTWQAYATPIGFATTNNPVETFNAVIKRDYTLRRRLKIGTLLRNLSACCQDQSLSTPSFQFGVTPRHRSHAV</sequence>
<organism evidence="2 3">
    <name type="scientific">Phytophthora nicotianae P10297</name>
    <dbReference type="NCBI Taxonomy" id="1317064"/>
    <lineage>
        <taxon>Eukaryota</taxon>
        <taxon>Sar</taxon>
        <taxon>Stramenopiles</taxon>
        <taxon>Oomycota</taxon>
        <taxon>Peronosporomycetes</taxon>
        <taxon>Peronosporales</taxon>
        <taxon>Peronosporaceae</taxon>
        <taxon>Phytophthora</taxon>
    </lineage>
</organism>
<gene>
    <name evidence="2" type="ORF">F442_02773</name>
</gene>
<dbReference type="PANTHER" id="PTHR48142:SF1">
    <property type="entry name" value="MULE TRANSPOSASE DOMAIN-CONTAINING PROTEIN"/>
    <property type="match status" value="1"/>
</dbReference>
<proteinExistence type="predicted"/>
<evidence type="ECO:0000313" key="3">
    <source>
        <dbReference type="Proteomes" id="UP000018948"/>
    </source>
</evidence>
<dbReference type="AlphaFoldDB" id="W2ZYT8"/>
<evidence type="ECO:0000259" key="1">
    <source>
        <dbReference type="Pfam" id="PF10551"/>
    </source>
</evidence>
<dbReference type="Pfam" id="PF10551">
    <property type="entry name" value="MULE"/>
    <property type="match status" value="1"/>
</dbReference>
<dbReference type="OrthoDB" id="117733at2759"/>
<comment type="caution">
    <text evidence="2">The sequence shown here is derived from an EMBL/GenBank/DDBJ whole genome shotgun (WGS) entry which is preliminary data.</text>
</comment>
<dbReference type="Proteomes" id="UP000018948">
    <property type="component" value="Unassembled WGS sequence"/>
</dbReference>
<reference evidence="2 3" key="1">
    <citation type="submission" date="2013-11" db="EMBL/GenBank/DDBJ databases">
        <title>The Genome Sequence of Phytophthora parasitica P10297.</title>
        <authorList>
            <consortium name="The Broad Institute Genomics Platform"/>
            <person name="Russ C."/>
            <person name="Tyler B."/>
            <person name="Panabieres F."/>
            <person name="Shan W."/>
            <person name="Tripathy S."/>
            <person name="Grunwald N."/>
            <person name="Machado M."/>
            <person name="Johnson C.S."/>
            <person name="Walker B."/>
            <person name="Young S.K."/>
            <person name="Zeng Q."/>
            <person name="Gargeya S."/>
            <person name="Fitzgerald M."/>
            <person name="Haas B."/>
            <person name="Abouelleil A."/>
            <person name="Allen A.W."/>
            <person name="Alvarado L."/>
            <person name="Arachchi H.M."/>
            <person name="Berlin A.M."/>
            <person name="Chapman S.B."/>
            <person name="Gainer-Dewar J."/>
            <person name="Goldberg J."/>
            <person name="Griggs A."/>
            <person name="Gujja S."/>
            <person name="Hansen M."/>
            <person name="Howarth C."/>
            <person name="Imamovic A."/>
            <person name="Ireland A."/>
            <person name="Larimer J."/>
            <person name="McCowan C."/>
            <person name="Murphy C."/>
            <person name="Pearson M."/>
            <person name="Poon T.W."/>
            <person name="Priest M."/>
            <person name="Roberts A."/>
            <person name="Saif S."/>
            <person name="Shea T."/>
            <person name="Sisk P."/>
            <person name="Sykes S."/>
            <person name="Wortman J."/>
            <person name="Nusbaum C."/>
            <person name="Birren B."/>
        </authorList>
    </citation>
    <scope>NUCLEOTIDE SEQUENCE [LARGE SCALE GENOMIC DNA]</scope>
    <source>
        <strain evidence="2 3">P10297</strain>
    </source>
</reference>
<evidence type="ECO:0000313" key="2">
    <source>
        <dbReference type="EMBL" id="ETP52175.1"/>
    </source>
</evidence>
<dbReference type="InterPro" id="IPR018289">
    <property type="entry name" value="MULE_transposase_dom"/>
</dbReference>